<keyword evidence="4" id="KW-0548">Nucleotidyltransferase</keyword>
<dbReference type="InterPro" id="IPR001969">
    <property type="entry name" value="Aspartic_peptidase_AS"/>
</dbReference>
<dbReference type="PROSITE" id="PS50879">
    <property type="entry name" value="RNASE_H_1"/>
    <property type="match status" value="1"/>
</dbReference>
<dbReference type="CDD" id="cd01647">
    <property type="entry name" value="RT_LTR"/>
    <property type="match status" value="1"/>
</dbReference>
<feature type="region of interest" description="Disordered" evidence="12">
    <location>
        <begin position="438"/>
        <end position="493"/>
    </location>
</feature>
<dbReference type="Pfam" id="PF13975">
    <property type="entry name" value="gag-asp_proteas"/>
    <property type="match status" value="1"/>
</dbReference>
<dbReference type="FunFam" id="3.10.20.370:FF:000001">
    <property type="entry name" value="Retrovirus-related Pol polyprotein from transposon 17.6-like protein"/>
    <property type="match status" value="1"/>
</dbReference>
<dbReference type="GO" id="GO:0015074">
    <property type="term" value="P:DNA integration"/>
    <property type="evidence" value="ECO:0007669"/>
    <property type="project" value="UniProtKB-KW"/>
</dbReference>
<dbReference type="Pfam" id="PF00078">
    <property type="entry name" value="RVT_1"/>
    <property type="match status" value="1"/>
</dbReference>
<evidence type="ECO:0000256" key="12">
    <source>
        <dbReference type="SAM" id="MobiDB-lite"/>
    </source>
</evidence>
<evidence type="ECO:0000256" key="1">
    <source>
        <dbReference type="ARBA" id="ARBA00010879"/>
    </source>
</evidence>
<dbReference type="InterPro" id="IPR000477">
    <property type="entry name" value="RT_dom"/>
</dbReference>
<name>A0ABD1IX58_9TELE</name>
<evidence type="ECO:0000256" key="2">
    <source>
        <dbReference type="ARBA" id="ARBA00012180"/>
    </source>
</evidence>
<feature type="compositionally biased region" description="Polar residues" evidence="12">
    <location>
        <begin position="1"/>
        <end position="13"/>
    </location>
</feature>
<dbReference type="PANTHER" id="PTHR37984:SF5">
    <property type="entry name" value="PROTEIN NYNRIN-LIKE"/>
    <property type="match status" value="1"/>
</dbReference>
<comment type="caution">
    <text evidence="15">The sequence shown here is derived from an EMBL/GenBank/DDBJ whole genome shotgun (WGS) entry which is preliminary data.</text>
</comment>
<evidence type="ECO:0000256" key="6">
    <source>
        <dbReference type="ARBA" id="ARBA00022759"/>
    </source>
</evidence>
<dbReference type="InterPro" id="IPR005162">
    <property type="entry name" value="Retrotrans_gag_dom"/>
</dbReference>
<dbReference type="InterPro" id="IPR002156">
    <property type="entry name" value="RNaseH_domain"/>
</dbReference>
<evidence type="ECO:0000256" key="7">
    <source>
        <dbReference type="ARBA" id="ARBA00022842"/>
    </source>
</evidence>
<evidence type="ECO:0000256" key="8">
    <source>
        <dbReference type="ARBA" id="ARBA00022884"/>
    </source>
</evidence>
<keyword evidence="6" id="KW-0255">Endonuclease</keyword>
<gene>
    <name evidence="15" type="ORF">ACEWY4_025196</name>
</gene>
<keyword evidence="10" id="KW-0233">DNA recombination</keyword>
<evidence type="ECO:0000313" key="16">
    <source>
        <dbReference type="Proteomes" id="UP001591681"/>
    </source>
</evidence>
<dbReference type="EMBL" id="JBHFQA010000022">
    <property type="protein sequence ID" value="KAL2079452.1"/>
    <property type="molecule type" value="Genomic_DNA"/>
</dbReference>
<evidence type="ECO:0000256" key="5">
    <source>
        <dbReference type="ARBA" id="ARBA00022722"/>
    </source>
</evidence>
<evidence type="ECO:0000313" key="15">
    <source>
        <dbReference type="EMBL" id="KAL2079452.1"/>
    </source>
</evidence>
<dbReference type="Gene3D" id="3.30.70.270">
    <property type="match status" value="2"/>
</dbReference>
<dbReference type="Pfam" id="PF17919">
    <property type="entry name" value="RT_RNaseH_2"/>
    <property type="match status" value="1"/>
</dbReference>
<keyword evidence="16" id="KW-1185">Reference proteome</keyword>
<dbReference type="PROSITE" id="PS00141">
    <property type="entry name" value="ASP_PROTEASE"/>
    <property type="match status" value="1"/>
</dbReference>
<evidence type="ECO:0000256" key="9">
    <source>
        <dbReference type="ARBA" id="ARBA00022908"/>
    </source>
</evidence>
<evidence type="ECO:0000259" key="14">
    <source>
        <dbReference type="PROSITE" id="PS50879"/>
    </source>
</evidence>
<comment type="similarity">
    <text evidence="1">Belongs to the beta type-B retroviral polymerase family. HERV class-II K(HML-2) pol subfamily.</text>
</comment>
<dbReference type="SUPFAM" id="SSF56672">
    <property type="entry name" value="DNA/RNA polymerases"/>
    <property type="match status" value="1"/>
</dbReference>
<reference evidence="15 16" key="1">
    <citation type="submission" date="2024-09" db="EMBL/GenBank/DDBJ databases">
        <title>A chromosome-level genome assembly of Gray's grenadier anchovy, Coilia grayii.</title>
        <authorList>
            <person name="Fu Z."/>
        </authorList>
    </citation>
    <scope>NUCLEOTIDE SEQUENCE [LARGE SCALE GENOMIC DNA]</scope>
    <source>
        <strain evidence="15">G4</strain>
        <tissue evidence="15">Muscle</tissue>
    </source>
</reference>
<evidence type="ECO:0000256" key="11">
    <source>
        <dbReference type="ARBA" id="ARBA00023268"/>
    </source>
</evidence>
<evidence type="ECO:0000259" key="13">
    <source>
        <dbReference type="PROSITE" id="PS50878"/>
    </source>
</evidence>
<dbReference type="AlphaFoldDB" id="A0ABD1IX58"/>
<dbReference type="GO" id="GO:0006310">
    <property type="term" value="P:DNA recombination"/>
    <property type="evidence" value="ECO:0007669"/>
    <property type="project" value="UniProtKB-KW"/>
</dbReference>
<keyword evidence="9" id="KW-0229">DNA integration</keyword>
<keyword evidence="8" id="KW-0694">RNA-binding</keyword>
<evidence type="ECO:0000256" key="10">
    <source>
        <dbReference type="ARBA" id="ARBA00023172"/>
    </source>
</evidence>
<dbReference type="InterPro" id="IPR021109">
    <property type="entry name" value="Peptidase_aspartic_dom_sf"/>
</dbReference>
<dbReference type="InterPro" id="IPR050951">
    <property type="entry name" value="Retrovirus_Pol_polyprotein"/>
</dbReference>
<dbReference type="CDD" id="cd00303">
    <property type="entry name" value="retropepsin_like"/>
    <property type="match status" value="1"/>
</dbReference>
<dbReference type="PANTHER" id="PTHR37984">
    <property type="entry name" value="PROTEIN CBG26694"/>
    <property type="match status" value="1"/>
</dbReference>
<keyword evidence="5" id="KW-0540">Nuclease</keyword>
<dbReference type="PROSITE" id="PS50878">
    <property type="entry name" value="RT_POL"/>
    <property type="match status" value="1"/>
</dbReference>
<dbReference type="GO" id="GO:0016779">
    <property type="term" value="F:nucleotidyltransferase activity"/>
    <property type="evidence" value="ECO:0007669"/>
    <property type="project" value="UniProtKB-KW"/>
</dbReference>
<keyword evidence="11" id="KW-0511">Multifunctional enzyme</keyword>
<dbReference type="SUPFAM" id="SSF50630">
    <property type="entry name" value="Acid proteases"/>
    <property type="match status" value="1"/>
</dbReference>
<keyword evidence="3" id="KW-0808">Transferase</keyword>
<dbReference type="FunFam" id="3.30.70.270:FF:000020">
    <property type="entry name" value="Transposon Tf2-6 polyprotein-like Protein"/>
    <property type="match status" value="1"/>
</dbReference>
<dbReference type="InterPro" id="IPR043128">
    <property type="entry name" value="Rev_trsase/Diguanyl_cyclase"/>
</dbReference>
<proteinExistence type="inferred from homology"/>
<feature type="compositionally biased region" description="Polar residues" evidence="12">
    <location>
        <begin position="469"/>
        <end position="478"/>
    </location>
</feature>
<evidence type="ECO:0000256" key="4">
    <source>
        <dbReference type="ARBA" id="ARBA00022695"/>
    </source>
</evidence>
<dbReference type="InterPro" id="IPR043502">
    <property type="entry name" value="DNA/RNA_pol_sf"/>
</dbReference>
<dbReference type="GO" id="GO:0004523">
    <property type="term" value="F:RNA-DNA hybrid ribonuclease activity"/>
    <property type="evidence" value="ECO:0007669"/>
    <property type="project" value="UniProtKB-EC"/>
</dbReference>
<dbReference type="Pfam" id="PF03732">
    <property type="entry name" value="Retrotrans_gag"/>
    <property type="match status" value="1"/>
</dbReference>
<dbReference type="EC" id="3.1.26.4" evidence="2"/>
<feature type="domain" description="Reverse transcriptase" evidence="13">
    <location>
        <begin position="744"/>
        <end position="923"/>
    </location>
</feature>
<dbReference type="InterPro" id="IPR041577">
    <property type="entry name" value="RT_RNaseH_2"/>
</dbReference>
<dbReference type="GO" id="GO:0003723">
    <property type="term" value="F:RNA binding"/>
    <property type="evidence" value="ECO:0007669"/>
    <property type="project" value="UniProtKB-KW"/>
</dbReference>
<keyword evidence="7" id="KW-0460">Magnesium</keyword>
<dbReference type="Proteomes" id="UP001591681">
    <property type="component" value="Unassembled WGS sequence"/>
</dbReference>
<dbReference type="Gene3D" id="3.10.10.10">
    <property type="entry name" value="HIV Type 1 Reverse Transcriptase, subunit A, domain 1"/>
    <property type="match status" value="1"/>
</dbReference>
<keyword evidence="6" id="KW-0378">Hydrolase</keyword>
<feature type="region of interest" description="Disordered" evidence="12">
    <location>
        <begin position="1"/>
        <end position="28"/>
    </location>
</feature>
<evidence type="ECO:0000256" key="3">
    <source>
        <dbReference type="ARBA" id="ARBA00022679"/>
    </source>
</evidence>
<dbReference type="Gene3D" id="2.40.70.10">
    <property type="entry name" value="Acid Proteases"/>
    <property type="match status" value="1"/>
</dbReference>
<organism evidence="15 16">
    <name type="scientific">Coilia grayii</name>
    <name type="common">Gray's grenadier anchovy</name>
    <dbReference type="NCBI Taxonomy" id="363190"/>
    <lineage>
        <taxon>Eukaryota</taxon>
        <taxon>Metazoa</taxon>
        <taxon>Chordata</taxon>
        <taxon>Craniata</taxon>
        <taxon>Vertebrata</taxon>
        <taxon>Euteleostomi</taxon>
        <taxon>Actinopterygii</taxon>
        <taxon>Neopterygii</taxon>
        <taxon>Teleostei</taxon>
        <taxon>Clupei</taxon>
        <taxon>Clupeiformes</taxon>
        <taxon>Clupeoidei</taxon>
        <taxon>Engraulidae</taxon>
        <taxon>Coilinae</taxon>
        <taxon>Coilia</taxon>
    </lineage>
</organism>
<protein>
    <recommendedName>
        <fullName evidence="2">ribonuclease H</fullName>
        <ecNumber evidence="2">3.1.26.4</ecNumber>
    </recommendedName>
</protein>
<sequence>MELATSPSWASEASEQRALPSELPTPGRALGSLAKTTFDQSDRLALVMQKLEHQGEQLAELSKQVLRSRFHLEAKFELLSTSTKNNLDQVQTSLEDKQSTTQTSDDLLKAVKNIITEEMKNRDVLLLGNMRFMVEQLQREVQQDLQDHHNRLSGVQAEVSTKVDNCVGMVKELNQAVGNLQSLCLQKSGEQMTAVQHLEHKMATHFVSAPPQPRQLPNFPVPIPAVSPAGLNVEHLKLLKLSFPTYGRPQDDPDPVLYLSKCSDFLAIKPLSDADILATFRTVLHGTARDWWEIARTQIHTWAHFQQQFLTAFLAEDYEDELADRVRSRKQEEHEPIRDFAFSFRALCKRWNPTLTESAIVKMILRNAKPQLCSQLRGRVQTVDELVRLGHQLEKDLEHIHDACPLTLEQSTPSPKRTSLVREEKPLVTCWRCKGQHSPGACPAYKSSSADQSKKGHNRKPTQSGGGNVSVSCTSSPGGTKKTRARTSVQQGSDEQMVPQLLVVPLSIGAWAGRAVVDTGASYTLLNEDVWKTLNRPQEDLKPWVKGPLYLANGETETPLGWATINIKVNDSAPSLPVAVLAPKALAYSVVLGLDYLSHTGMQINVTDKTYTFKGKPETYLFQLRCGPTLQGCTSDPSPPSGTQRRLTLLSSVPPPCSAPAAVMRTPQDYIDLAVEKCDLPETEASRLRLLLESFTKLCSSLPGRTDVLTHYIYTNTQVPIKQKPYRLSVVKQAMVKQKLQEMLESGIVEPSFSGWASPVVLVPKKDGGYRFCVDYRKLNAVTETDAYPLPNITELLESLTGTMLFSTLDLNSGYWQVTMDSMSKAKTAFITSAGLFQFQVMPFGLKNAPATFQRLMERVLGSLRGKICLVYLDDIIVYSPTVSQHFQDLQAVLDKLQGAGLTLNLKKCKFCLSQISYLGHVVTAQGISADPAKTEAISHYPVPRNIKEVQRFLGLAGWYHRFVPGFSQVAEPINALKRKGRMFHWSDRCQQAFDTLKGYLTSPPILGHPDPNYPFVVYTDASDVGLGAVLAQRKGFATEEVIAYASRSLNRAERNYSTTERECLAVIWALEKWQHYLEPKLFTVVTDHASLQ</sequence>
<dbReference type="CDD" id="cd09274">
    <property type="entry name" value="RNase_HI_RT_Ty3"/>
    <property type="match status" value="1"/>
</dbReference>
<feature type="domain" description="RNase H type-1" evidence="14">
    <location>
        <begin position="1012"/>
        <end position="1093"/>
    </location>
</feature>
<accession>A0ABD1IX58</accession>